<organism evidence="3 4">
    <name type="scientific">Streptomyces pluripotens</name>
    <dbReference type="NCBI Taxonomy" id="1355015"/>
    <lineage>
        <taxon>Bacteria</taxon>
        <taxon>Bacillati</taxon>
        <taxon>Actinomycetota</taxon>
        <taxon>Actinomycetes</taxon>
        <taxon>Kitasatosporales</taxon>
        <taxon>Streptomycetaceae</taxon>
        <taxon>Streptomyces</taxon>
    </lineage>
</organism>
<dbReference type="InterPro" id="IPR025326">
    <property type="entry name" value="DUF4232"/>
</dbReference>
<evidence type="ECO:0000313" key="3">
    <source>
        <dbReference type="EMBL" id="ASN28491.1"/>
    </source>
</evidence>
<evidence type="ECO:0000259" key="2">
    <source>
        <dbReference type="Pfam" id="PF14016"/>
    </source>
</evidence>
<dbReference type="OrthoDB" id="4219787at2"/>
<sequence>MSSPGGSLMARRTLAVSVLSLVVLMGAAACGKDHDTATQPSKGFSDAHPAACGSSQLSWKMTLLPGKPHNTPTAMLSAAHKGSKPCAFDGYPGLEFWVGKGPSADAKPKKSTPVHLVLKPGHSIEFPVFYDAVGSPSESCDVLAENDPRISVTPPHRAAHDYGSLVQLSDARGHHVRAQVCGPDDPLLGAPQLH</sequence>
<dbReference type="Proteomes" id="UP000031501">
    <property type="component" value="Chromosome"/>
</dbReference>
<keyword evidence="4" id="KW-1185">Reference proteome</keyword>
<feature type="domain" description="DUF4232" evidence="2">
    <location>
        <begin position="52"/>
        <end position="164"/>
    </location>
</feature>
<reference evidence="3 4" key="1">
    <citation type="submission" date="2017-07" db="EMBL/GenBank/DDBJ databases">
        <title>Genome sequence of Streptomyces pluripotens MUSC 137T.</title>
        <authorList>
            <person name="Ser H.-L."/>
            <person name="Lee L.-H."/>
        </authorList>
    </citation>
    <scope>NUCLEOTIDE SEQUENCE [LARGE SCALE GENOMIC DNA]</scope>
    <source>
        <strain evidence="3 4">MUSC 137</strain>
    </source>
</reference>
<protein>
    <submittedName>
        <fullName evidence="3">DUF4232 domain-containing protein</fullName>
    </submittedName>
</protein>
<evidence type="ECO:0000256" key="1">
    <source>
        <dbReference type="SAM" id="SignalP"/>
    </source>
</evidence>
<dbReference type="RefSeq" id="WP_078859074.1">
    <property type="nucleotide sequence ID" value="NZ_CP021080.1"/>
</dbReference>
<gene>
    <name evidence="3" type="ORF">LK07_17845</name>
</gene>
<dbReference type="KEGG" id="splu:LK06_016690"/>
<feature type="signal peptide" evidence="1">
    <location>
        <begin position="1"/>
        <end position="31"/>
    </location>
</feature>
<accession>A0A221P8C2</accession>
<feature type="chain" id="PRO_5039538679" evidence="1">
    <location>
        <begin position="32"/>
        <end position="194"/>
    </location>
</feature>
<dbReference type="AlphaFoldDB" id="A0A221P8C2"/>
<evidence type="ECO:0000313" key="4">
    <source>
        <dbReference type="Proteomes" id="UP000031501"/>
    </source>
</evidence>
<dbReference type="EMBL" id="CP022433">
    <property type="protein sequence ID" value="ASN28491.1"/>
    <property type="molecule type" value="Genomic_DNA"/>
</dbReference>
<proteinExistence type="predicted"/>
<dbReference type="Pfam" id="PF14016">
    <property type="entry name" value="DUF4232"/>
    <property type="match status" value="1"/>
</dbReference>
<name>A0A221P8C2_9ACTN</name>
<keyword evidence="1" id="KW-0732">Signal</keyword>